<protein>
    <submittedName>
        <fullName evidence="3">ABC transporter permease subunit</fullName>
    </submittedName>
</protein>
<dbReference type="RefSeq" id="WP_323384836.1">
    <property type="nucleotide sequence ID" value="NZ_VKHS01000263.1"/>
</dbReference>
<evidence type="ECO:0000256" key="2">
    <source>
        <dbReference type="SAM" id="Phobius"/>
    </source>
</evidence>
<gene>
    <name evidence="3" type="ORF">FOE67_12630</name>
</gene>
<keyword evidence="2" id="KW-0472">Membrane</keyword>
<feature type="transmembrane region" description="Helical" evidence="2">
    <location>
        <begin position="270"/>
        <end position="294"/>
    </location>
</feature>
<organism evidence="3 4">
    <name type="scientific">Streptomyces calidiresistens</name>
    <dbReference type="NCBI Taxonomy" id="1485586"/>
    <lineage>
        <taxon>Bacteria</taxon>
        <taxon>Bacillati</taxon>
        <taxon>Actinomycetota</taxon>
        <taxon>Actinomycetes</taxon>
        <taxon>Kitasatosporales</taxon>
        <taxon>Streptomycetaceae</taxon>
        <taxon>Streptomyces</taxon>
    </lineage>
</organism>
<accession>A0A7W3XWY6</accession>
<feature type="transmembrane region" description="Helical" evidence="2">
    <location>
        <begin position="144"/>
        <end position="166"/>
    </location>
</feature>
<feature type="compositionally biased region" description="Low complexity" evidence="1">
    <location>
        <begin position="98"/>
        <end position="113"/>
    </location>
</feature>
<feature type="transmembrane region" description="Helical" evidence="2">
    <location>
        <begin position="351"/>
        <end position="372"/>
    </location>
</feature>
<feature type="transmembrane region" description="Helical" evidence="2">
    <location>
        <begin position="229"/>
        <end position="250"/>
    </location>
</feature>
<comment type="caution">
    <text evidence="3">The sequence shown here is derived from an EMBL/GenBank/DDBJ whole genome shotgun (WGS) entry which is preliminary data.</text>
</comment>
<dbReference type="AlphaFoldDB" id="A0A7W3XWY6"/>
<evidence type="ECO:0000313" key="4">
    <source>
        <dbReference type="Proteomes" id="UP000530234"/>
    </source>
</evidence>
<name>A0A7W3XWY6_9ACTN</name>
<dbReference type="EMBL" id="VKHS01000263">
    <property type="protein sequence ID" value="MBB0230333.1"/>
    <property type="molecule type" value="Genomic_DNA"/>
</dbReference>
<evidence type="ECO:0000313" key="3">
    <source>
        <dbReference type="EMBL" id="MBB0230333.1"/>
    </source>
</evidence>
<feature type="transmembrane region" description="Helical" evidence="2">
    <location>
        <begin position="301"/>
        <end position="331"/>
    </location>
</feature>
<feature type="transmembrane region" description="Helical" evidence="2">
    <location>
        <begin position="186"/>
        <end position="208"/>
    </location>
</feature>
<sequence length="377" mass="38259">MNPFAIEGITTIRIRRTATAALGALLAGIVSGARHVRRNPSPARTRQTRRPSPERARAPEPFMSVEAGPAGGPRKHPSSKRVGGALLFAATHHRHGAPRPARAAHVPAEAGARNGDRQKGPRHRGFTSLIASEWIKTRSVRGTWVTVAATVLVTVAIGALGISGFLGEWTEELPDPWDPTGNGLKGILVGQLLIGMLGASAITGEYATGMIATSLSVAPGRRTLLAAKAVVATLVALGTSVLAVGLGFAVTQALVAAAGLPAASLAAPGVVVALLCAVAYLTLTALLGLAFGVITRSSSGALAIIVGISLIAPAVLPALPGGLGGFFSTYWPTTAGQAAYTVADTGGTSPAVGIGILALFTLCLTLVSHITLHVRDA</sequence>
<proteinExistence type="predicted"/>
<keyword evidence="2" id="KW-1133">Transmembrane helix</keyword>
<keyword evidence="2" id="KW-0812">Transmembrane</keyword>
<dbReference type="Pfam" id="PF12730">
    <property type="entry name" value="ABC2_membrane_4"/>
    <property type="match status" value="1"/>
</dbReference>
<dbReference type="Proteomes" id="UP000530234">
    <property type="component" value="Unassembled WGS sequence"/>
</dbReference>
<feature type="region of interest" description="Disordered" evidence="1">
    <location>
        <begin position="97"/>
        <end position="123"/>
    </location>
</feature>
<feature type="region of interest" description="Disordered" evidence="1">
    <location>
        <begin position="36"/>
        <end position="80"/>
    </location>
</feature>
<reference evidence="4" key="1">
    <citation type="submission" date="2019-10" db="EMBL/GenBank/DDBJ databases">
        <title>Streptomyces sp. nov., a novel actinobacterium isolated from alkaline environment.</title>
        <authorList>
            <person name="Golinska P."/>
        </authorList>
    </citation>
    <scope>NUCLEOTIDE SEQUENCE [LARGE SCALE GENOMIC DNA]</scope>
    <source>
        <strain evidence="4">DSM 42108</strain>
    </source>
</reference>
<evidence type="ECO:0000256" key="1">
    <source>
        <dbReference type="SAM" id="MobiDB-lite"/>
    </source>
</evidence>
<keyword evidence="4" id="KW-1185">Reference proteome</keyword>